<protein>
    <submittedName>
        <fullName evidence="1">10751_t:CDS:1</fullName>
    </submittedName>
</protein>
<dbReference type="Proteomes" id="UP000789860">
    <property type="component" value="Unassembled WGS sequence"/>
</dbReference>
<comment type="caution">
    <text evidence="1">The sequence shown here is derived from an EMBL/GenBank/DDBJ whole genome shotgun (WGS) entry which is preliminary data.</text>
</comment>
<accession>A0ACA9KG57</accession>
<dbReference type="EMBL" id="CAJVPM010001612">
    <property type="protein sequence ID" value="CAG8470096.1"/>
    <property type="molecule type" value="Genomic_DNA"/>
</dbReference>
<reference evidence="1" key="1">
    <citation type="submission" date="2021-06" db="EMBL/GenBank/DDBJ databases">
        <authorList>
            <person name="Kallberg Y."/>
            <person name="Tangrot J."/>
            <person name="Rosling A."/>
        </authorList>
    </citation>
    <scope>NUCLEOTIDE SEQUENCE</scope>
    <source>
        <strain evidence="1">AU212A</strain>
    </source>
</reference>
<organism evidence="1 2">
    <name type="scientific">Scutellospora calospora</name>
    <dbReference type="NCBI Taxonomy" id="85575"/>
    <lineage>
        <taxon>Eukaryota</taxon>
        <taxon>Fungi</taxon>
        <taxon>Fungi incertae sedis</taxon>
        <taxon>Mucoromycota</taxon>
        <taxon>Glomeromycotina</taxon>
        <taxon>Glomeromycetes</taxon>
        <taxon>Diversisporales</taxon>
        <taxon>Gigasporaceae</taxon>
        <taxon>Scutellospora</taxon>
    </lineage>
</organism>
<proteinExistence type="predicted"/>
<keyword evidence="2" id="KW-1185">Reference proteome</keyword>
<evidence type="ECO:0000313" key="1">
    <source>
        <dbReference type="EMBL" id="CAG8470096.1"/>
    </source>
</evidence>
<sequence length="92" mass="10650">MEAKLPSNKKFPKIKFSLANLLGDKLLAAKTHFSKGKRMYLEVVFKKESQQQFYATEGLNIFKQTIFGYILINLKRSFLSVKLRNTPFGDMN</sequence>
<name>A0ACA9KG57_9GLOM</name>
<gene>
    <name evidence="1" type="ORF">SCALOS_LOCUS1989</name>
</gene>
<evidence type="ECO:0000313" key="2">
    <source>
        <dbReference type="Proteomes" id="UP000789860"/>
    </source>
</evidence>